<proteinExistence type="predicted"/>
<keyword evidence="2" id="KW-1185">Reference proteome</keyword>
<protein>
    <submittedName>
        <fullName evidence="1">Uncharacterized protein</fullName>
    </submittedName>
</protein>
<sequence length="298" mass="33101">MSLSKMEYAQDRTDHGLYQSETLKKGDSGCLNEPPTYPFTITEVHDISESSIIEQLALSCRDVSRDSPEDQAQGEEPPSPHGVILTIICGALLWTGSGNRINLNKFLLNKGEEVETNAVISLLTFFYYGKNFKACRACPVYLSTVTSITGTTGGQQLCEDLSLAVNQQFSEAKYLPGIRLYPSQENYRLVSSHPKKTQSFTTGKQCIATECNTTENNTVAYETTLRMEMEHKADILEWLSPTAAYIESGTHKGSSRQTIYYTSSSALSSDFQGFDQGGTEKEESSFRQSVQVFFQETT</sequence>
<dbReference type="EMBL" id="KB743571">
    <property type="protein sequence ID" value="EOA97982.1"/>
    <property type="molecule type" value="Genomic_DNA"/>
</dbReference>
<gene>
    <name evidence="1" type="ORF">Anapl_10467</name>
</gene>
<name>R0LCI6_ANAPL</name>
<reference evidence="2" key="1">
    <citation type="journal article" date="2013" name="Nat. Genet.">
        <title>The duck genome and transcriptome provide insight into an avian influenza virus reservoir species.</title>
        <authorList>
            <person name="Huang Y."/>
            <person name="Li Y."/>
            <person name="Burt D.W."/>
            <person name="Chen H."/>
            <person name="Zhang Y."/>
            <person name="Qian W."/>
            <person name="Kim H."/>
            <person name="Gan S."/>
            <person name="Zhao Y."/>
            <person name="Li J."/>
            <person name="Yi K."/>
            <person name="Feng H."/>
            <person name="Zhu P."/>
            <person name="Li B."/>
            <person name="Liu Q."/>
            <person name="Fairley S."/>
            <person name="Magor K.E."/>
            <person name="Du Z."/>
            <person name="Hu X."/>
            <person name="Goodman L."/>
            <person name="Tafer H."/>
            <person name="Vignal A."/>
            <person name="Lee T."/>
            <person name="Kim K.W."/>
            <person name="Sheng Z."/>
            <person name="An Y."/>
            <person name="Searle S."/>
            <person name="Herrero J."/>
            <person name="Groenen M.A."/>
            <person name="Crooijmans R.P."/>
            <person name="Faraut T."/>
            <person name="Cai Q."/>
            <person name="Webster R.G."/>
            <person name="Aldridge J.R."/>
            <person name="Warren W.C."/>
            <person name="Bartschat S."/>
            <person name="Kehr S."/>
            <person name="Marz M."/>
            <person name="Stadler P.F."/>
            <person name="Smith J."/>
            <person name="Kraus R.H."/>
            <person name="Zhao Y."/>
            <person name="Ren L."/>
            <person name="Fei J."/>
            <person name="Morisson M."/>
            <person name="Kaiser P."/>
            <person name="Griffin D.K."/>
            <person name="Rao M."/>
            <person name="Pitel F."/>
            <person name="Wang J."/>
            <person name="Li N."/>
        </authorList>
    </citation>
    <scope>NUCLEOTIDE SEQUENCE [LARGE SCALE GENOMIC DNA]</scope>
</reference>
<organism evidence="1 2">
    <name type="scientific">Anas platyrhynchos</name>
    <name type="common">Mallard</name>
    <name type="synonym">Anas boschas</name>
    <dbReference type="NCBI Taxonomy" id="8839"/>
    <lineage>
        <taxon>Eukaryota</taxon>
        <taxon>Metazoa</taxon>
        <taxon>Chordata</taxon>
        <taxon>Craniata</taxon>
        <taxon>Vertebrata</taxon>
        <taxon>Euteleostomi</taxon>
        <taxon>Archelosauria</taxon>
        <taxon>Archosauria</taxon>
        <taxon>Dinosauria</taxon>
        <taxon>Saurischia</taxon>
        <taxon>Theropoda</taxon>
        <taxon>Coelurosauria</taxon>
        <taxon>Aves</taxon>
        <taxon>Neognathae</taxon>
        <taxon>Galloanserae</taxon>
        <taxon>Anseriformes</taxon>
        <taxon>Anatidae</taxon>
        <taxon>Anatinae</taxon>
        <taxon>Anas</taxon>
    </lineage>
</organism>
<dbReference type="AlphaFoldDB" id="R0LCI6"/>
<accession>R0LCI6</accession>
<dbReference type="Proteomes" id="UP000296049">
    <property type="component" value="Unassembled WGS sequence"/>
</dbReference>
<evidence type="ECO:0000313" key="2">
    <source>
        <dbReference type="Proteomes" id="UP000296049"/>
    </source>
</evidence>
<evidence type="ECO:0000313" key="1">
    <source>
        <dbReference type="EMBL" id="EOA97982.1"/>
    </source>
</evidence>